<dbReference type="EMBL" id="PNJD01000363">
    <property type="protein sequence ID" value="PMP94964.1"/>
    <property type="molecule type" value="Genomic_DNA"/>
</dbReference>
<name>A0A2N7Q9J0_9BACT</name>
<comment type="catalytic activity">
    <reaction evidence="2">
        <text>2 GTP = 3',3'-c-di-GMP + 2 diphosphate</text>
        <dbReference type="Rhea" id="RHEA:24898"/>
        <dbReference type="ChEBI" id="CHEBI:33019"/>
        <dbReference type="ChEBI" id="CHEBI:37565"/>
        <dbReference type="ChEBI" id="CHEBI:58805"/>
        <dbReference type="EC" id="2.7.7.65"/>
    </reaction>
</comment>
<dbReference type="InterPro" id="IPR050469">
    <property type="entry name" value="Diguanylate_Cyclase"/>
</dbReference>
<dbReference type="NCBIfam" id="TIGR00254">
    <property type="entry name" value="GGDEF"/>
    <property type="match status" value="1"/>
</dbReference>
<dbReference type="PROSITE" id="PS50887">
    <property type="entry name" value="GGDEF"/>
    <property type="match status" value="1"/>
</dbReference>
<dbReference type="Gene3D" id="3.40.50.2300">
    <property type="match status" value="1"/>
</dbReference>
<accession>A0A2N7Q9J0</accession>
<dbReference type="PANTHER" id="PTHR45138:SF9">
    <property type="entry name" value="DIGUANYLATE CYCLASE DGCM-RELATED"/>
    <property type="match status" value="1"/>
</dbReference>
<reference evidence="4 5" key="1">
    <citation type="submission" date="2018-01" db="EMBL/GenBank/DDBJ databases">
        <title>Metagenomic assembled genomes from two thermal pools in the Uzon Caldera, Kamchatka, Russia.</title>
        <authorList>
            <person name="Wilkins L."/>
            <person name="Ettinger C."/>
        </authorList>
    </citation>
    <scope>NUCLEOTIDE SEQUENCE [LARGE SCALE GENOMIC DNA]</scope>
    <source>
        <strain evidence="4">ARK-04</strain>
    </source>
</reference>
<organism evidence="4 5">
    <name type="scientific">Thermodesulfobacterium geofontis</name>
    <dbReference type="NCBI Taxonomy" id="1295609"/>
    <lineage>
        <taxon>Bacteria</taxon>
        <taxon>Pseudomonadati</taxon>
        <taxon>Thermodesulfobacteriota</taxon>
        <taxon>Thermodesulfobacteria</taxon>
        <taxon>Thermodesulfobacteriales</taxon>
        <taxon>Thermodesulfobacteriaceae</taxon>
        <taxon>Thermodesulfobacterium</taxon>
    </lineage>
</organism>
<dbReference type="Proteomes" id="UP000235619">
    <property type="component" value="Unassembled WGS sequence"/>
</dbReference>
<proteinExistence type="predicted"/>
<sequence>MKLTELCEKIEKKFKEKVKFLVYIENDSAFRVLLNKFLTQFDIEVIEAFSKEEIFQILGKEKFQILIILSREIKEGFSGLIFHIKTLSPESKVLIILDLMILEYLYLLKIDFLDFFSWGVDDFIIKPFSLEEFKAKIFKLLKEYLLFKEIKKIEREDPITGVFNRKYFEEIIMEEAYRALRQKYPLIIFMISIDNFKWYTRHYGHREGEKILRNLSEILQKSTREKIDKVCRYDEDKFIIIIPYINWRKALSIAERIIKRWEEFNKEVSLSIGISQILPEKSLEGSVSSLINRANEALQLAKKEKENSYEVDKETLKLIHYL</sequence>
<dbReference type="EC" id="2.7.7.65" evidence="1"/>
<dbReference type="CDD" id="cd01949">
    <property type="entry name" value="GGDEF"/>
    <property type="match status" value="1"/>
</dbReference>
<feature type="domain" description="GGDEF" evidence="3">
    <location>
        <begin position="184"/>
        <end position="314"/>
    </location>
</feature>
<dbReference type="SUPFAM" id="SSF52172">
    <property type="entry name" value="CheY-like"/>
    <property type="match status" value="1"/>
</dbReference>
<comment type="caution">
    <text evidence="4">The sequence shown here is derived from an EMBL/GenBank/DDBJ whole genome shotgun (WGS) entry which is preliminary data.</text>
</comment>
<dbReference type="AlphaFoldDB" id="A0A2N7Q9J0"/>
<gene>
    <name evidence="4" type="ORF">C0169_05920</name>
</gene>
<evidence type="ECO:0000313" key="4">
    <source>
        <dbReference type="EMBL" id="PMP94964.1"/>
    </source>
</evidence>
<dbReference type="SMART" id="SM00267">
    <property type="entry name" value="GGDEF"/>
    <property type="match status" value="1"/>
</dbReference>
<dbReference type="InterPro" id="IPR043128">
    <property type="entry name" value="Rev_trsase/Diguanyl_cyclase"/>
</dbReference>
<dbReference type="InterPro" id="IPR000160">
    <property type="entry name" value="GGDEF_dom"/>
</dbReference>
<dbReference type="InterPro" id="IPR029787">
    <property type="entry name" value="Nucleotide_cyclase"/>
</dbReference>
<evidence type="ECO:0000259" key="3">
    <source>
        <dbReference type="PROSITE" id="PS50887"/>
    </source>
</evidence>
<evidence type="ECO:0000256" key="2">
    <source>
        <dbReference type="ARBA" id="ARBA00034247"/>
    </source>
</evidence>
<evidence type="ECO:0000256" key="1">
    <source>
        <dbReference type="ARBA" id="ARBA00012528"/>
    </source>
</evidence>
<dbReference type="GO" id="GO:0052621">
    <property type="term" value="F:diguanylate cyclase activity"/>
    <property type="evidence" value="ECO:0007669"/>
    <property type="project" value="UniProtKB-EC"/>
</dbReference>
<dbReference type="InterPro" id="IPR011006">
    <property type="entry name" value="CheY-like_superfamily"/>
</dbReference>
<dbReference type="PANTHER" id="PTHR45138">
    <property type="entry name" value="REGULATORY COMPONENTS OF SENSORY TRANSDUCTION SYSTEM"/>
    <property type="match status" value="1"/>
</dbReference>
<evidence type="ECO:0000313" key="5">
    <source>
        <dbReference type="Proteomes" id="UP000235619"/>
    </source>
</evidence>
<dbReference type="SUPFAM" id="SSF55073">
    <property type="entry name" value="Nucleotide cyclase"/>
    <property type="match status" value="1"/>
</dbReference>
<dbReference type="Pfam" id="PF00990">
    <property type="entry name" value="GGDEF"/>
    <property type="match status" value="1"/>
</dbReference>
<dbReference type="Gene3D" id="3.30.70.270">
    <property type="match status" value="1"/>
</dbReference>
<protein>
    <recommendedName>
        <fullName evidence="1">diguanylate cyclase</fullName>
        <ecNumber evidence="1">2.7.7.65</ecNumber>
    </recommendedName>
</protein>